<reference evidence="11 12" key="1">
    <citation type="submission" date="2023-01" db="EMBL/GenBank/DDBJ databases">
        <authorList>
            <person name="Yoon J.-W."/>
        </authorList>
    </citation>
    <scope>NUCLEOTIDE SEQUENCE [LARGE SCALE GENOMIC DNA]</scope>
    <source>
        <strain evidence="11 12">KMU-50</strain>
    </source>
</reference>
<keyword evidence="5 9" id="KW-0812">Transmembrane</keyword>
<keyword evidence="6 9" id="KW-1133">Transmembrane helix</keyword>
<keyword evidence="4 11" id="KW-0808">Transferase</keyword>
<organism evidence="11 12">
    <name type="scientific">Aliiroseovarius salicola</name>
    <dbReference type="NCBI Taxonomy" id="3009082"/>
    <lineage>
        <taxon>Bacteria</taxon>
        <taxon>Pseudomonadati</taxon>
        <taxon>Pseudomonadota</taxon>
        <taxon>Alphaproteobacteria</taxon>
        <taxon>Rhodobacterales</taxon>
        <taxon>Paracoccaceae</taxon>
        <taxon>Aliiroseovarius</taxon>
    </lineage>
</organism>
<keyword evidence="3" id="KW-1003">Cell membrane</keyword>
<gene>
    <name evidence="11" type="ORF">O2N63_03050</name>
</gene>
<comment type="subcellular location">
    <subcellularLocation>
        <location evidence="1">Cell membrane</location>
    </subcellularLocation>
</comment>
<proteinExistence type="inferred from homology"/>
<keyword evidence="8" id="KW-0270">Exopolysaccharide synthesis</keyword>
<evidence type="ECO:0000256" key="5">
    <source>
        <dbReference type="ARBA" id="ARBA00022692"/>
    </source>
</evidence>
<evidence type="ECO:0000256" key="9">
    <source>
        <dbReference type="SAM" id="Phobius"/>
    </source>
</evidence>
<evidence type="ECO:0000313" key="11">
    <source>
        <dbReference type="EMBL" id="MDA5093055.1"/>
    </source>
</evidence>
<evidence type="ECO:0000256" key="8">
    <source>
        <dbReference type="ARBA" id="ARBA00023169"/>
    </source>
</evidence>
<dbReference type="Proteomes" id="UP001528040">
    <property type="component" value="Unassembled WGS sequence"/>
</dbReference>
<protein>
    <submittedName>
        <fullName evidence="11">Sugar transferase</fullName>
    </submittedName>
</protein>
<evidence type="ECO:0000313" key="12">
    <source>
        <dbReference type="Proteomes" id="UP001528040"/>
    </source>
</evidence>
<dbReference type="PANTHER" id="PTHR30576:SF4">
    <property type="entry name" value="UNDECAPRENYL-PHOSPHATE GALACTOSE PHOSPHOTRANSFERASE"/>
    <property type="match status" value="1"/>
</dbReference>
<dbReference type="RefSeq" id="WP_271052655.1">
    <property type="nucleotide sequence ID" value="NZ_JAQIIO010000001.1"/>
</dbReference>
<keyword evidence="12" id="KW-1185">Reference proteome</keyword>
<sequence>MKDYGYSTINSRDAVKSSNTPAPFQPYRNLGKRLFDLTLVVLMLPVVLSVLTLLILAIRRDGGPGLYWQERIGRNGVRFRCWKLRTMVVNADDLLERLCASDPVAAQEWRDNHKLTNDPRITTLGQFLRTTSLDELPQIFNVLLGEMSFIGPRPVTEAELERYGANLQHVLSVRPGISGLWQVSGRNDTGYDRRVALDAQYVDQLSLKTDLLITLKTFLVMVKRTGY</sequence>
<comment type="caution">
    <text evidence="11">The sequence shown here is derived from an EMBL/GenBank/DDBJ whole genome shotgun (WGS) entry which is preliminary data.</text>
</comment>
<comment type="similarity">
    <text evidence="2">Belongs to the bacterial sugar transferase family.</text>
</comment>
<evidence type="ECO:0000256" key="6">
    <source>
        <dbReference type="ARBA" id="ARBA00022989"/>
    </source>
</evidence>
<evidence type="ECO:0000259" key="10">
    <source>
        <dbReference type="Pfam" id="PF02397"/>
    </source>
</evidence>
<dbReference type="Pfam" id="PF02397">
    <property type="entry name" value="Bac_transf"/>
    <property type="match status" value="1"/>
</dbReference>
<dbReference type="EMBL" id="JAQIIO010000001">
    <property type="protein sequence ID" value="MDA5093055.1"/>
    <property type="molecule type" value="Genomic_DNA"/>
</dbReference>
<keyword evidence="7 9" id="KW-0472">Membrane</keyword>
<name>A0ABT4VZ98_9RHOB</name>
<evidence type="ECO:0000256" key="7">
    <source>
        <dbReference type="ARBA" id="ARBA00023136"/>
    </source>
</evidence>
<dbReference type="PANTHER" id="PTHR30576">
    <property type="entry name" value="COLANIC BIOSYNTHESIS UDP-GLUCOSE LIPID CARRIER TRANSFERASE"/>
    <property type="match status" value="1"/>
</dbReference>
<evidence type="ECO:0000256" key="1">
    <source>
        <dbReference type="ARBA" id="ARBA00004236"/>
    </source>
</evidence>
<accession>A0ABT4VZ98</accession>
<feature type="domain" description="Bacterial sugar transferase" evidence="10">
    <location>
        <begin position="32"/>
        <end position="222"/>
    </location>
</feature>
<evidence type="ECO:0000256" key="2">
    <source>
        <dbReference type="ARBA" id="ARBA00006464"/>
    </source>
</evidence>
<evidence type="ECO:0000256" key="4">
    <source>
        <dbReference type="ARBA" id="ARBA00022679"/>
    </source>
</evidence>
<feature type="transmembrane region" description="Helical" evidence="9">
    <location>
        <begin position="37"/>
        <end position="58"/>
    </location>
</feature>
<evidence type="ECO:0000256" key="3">
    <source>
        <dbReference type="ARBA" id="ARBA00022475"/>
    </source>
</evidence>
<dbReference type="InterPro" id="IPR003362">
    <property type="entry name" value="Bact_transf"/>
</dbReference>
<dbReference type="GO" id="GO:0016740">
    <property type="term" value="F:transferase activity"/>
    <property type="evidence" value="ECO:0007669"/>
    <property type="project" value="UniProtKB-KW"/>
</dbReference>